<organism evidence="1 2">
    <name type="scientific">Mythimna separata</name>
    <name type="common">Oriental armyworm</name>
    <name type="synonym">Pseudaletia separata</name>
    <dbReference type="NCBI Taxonomy" id="271217"/>
    <lineage>
        <taxon>Eukaryota</taxon>
        <taxon>Metazoa</taxon>
        <taxon>Ecdysozoa</taxon>
        <taxon>Arthropoda</taxon>
        <taxon>Hexapoda</taxon>
        <taxon>Insecta</taxon>
        <taxon>Pterygota</taxon>
        <taxon>Neoptera</taxon>
        <taxon>Endopterygota</taxon>
        <taxon>Lepidoptera</taxon>
        <taxon>Glossata</taxon>
        <taxon>Ditrysia</taxon>
        <taxon>Noctuoidea</taxon>
        <taxon>Noctuidae</taxon>
        <taxon>Noctuinae</taxon>
        <taxon>Hadenini</taxon>
        <taxon>Mythimna</taxon>
    </lineage>
</organism>
<evidence type="ECO:0000313" key="1">
    <source>
        <dbReference type="EMBL" id="KAJ8733675.1"/>
    </source>
</evidence>
<dbReference type="AlphaFoldDB" id="A0AAD8DYU8"/>
<comment type="caution">
    <text evidence="1">The sequence shown here is derived from an EMBL/GenBank/DDBJ whole genome shotgun (WGS) entry which is preliminary data.</text>
</comment>
<proteinExistence type="predicted"/>
<dbReference type="EMBL" id="JARGEI010000003">
    <property type="protein sequence ID" value="KAJ8733675.1"/>
    <property type="molecule type" value="Genomic_DNA"/>
</dbReference>
<accession>A0AAD8DYU8</accession>
<reference evidence="1" key="1">
    <citation type="submission" date="2023-03" db="EMBL/GenBank/DDBJ databases">
        <title>Chromosome-level genomes of two armyworms, Mythimna separata and Mythimna loreyi, provide insights into the biosynthesis and reception of sex pheromones.</title>
        <authorList>
            <person name="Zhao H."/>
        </authorList>
    </citation>
    <scope>NUCLEOTIDE SEQUENCE</scope>
    <source>
        <strain evidence="1">BeijingLab</strain>
        <tissue evidence="1">Pupa</tissue>
    </source>
</reference>
<protein>
    <submittedName>
        <fullName evidence="1">Uncharacterized protein</fullName>
    </submittedName>
</protein>
<keyword evidence="2" id="KW-1185">Reference proteome</keyword>
<sequence length="120" mass="13534">MQVGQTYEVSQVRGNVIVVLKKSRPVGGCAVLAWYHACIVADDSPHLQAADSTKRVDNGAQGTFSLICLRRVIMHDRVTARAVVQHDVYNELIRKTFLLVNAHNAERIWIKNWHTGRPVF</sequence>
<gene>
    <name evidence="1" type="ORF">PYW07_014226</name>
</gene>
<name>A0AAD8DYU8_MYTSE</name>
<evidence type="ECO:0000313" key="2">
    <source>
        <dbReference type="Proteomes" id="UP001231518"/>
    </source>
</evidence>
<dbReference type="Proteomes" id="UP001231518">
    <property type="component" value="Chromosome 5"/>
</dbReference>